<dbReference type="AlphaFoldDB" id="A0A7G8TE00"/>
<sequence length="85" mass="9848">MKAHVIAGSDRRSLAEMRRWFKLLCAVLHNDFGFGAGRLDAVIDGISRLSDDQKGDPIFWEHMDRLLIDQLGIKFDRENYKEVDK</sequence>
<proteinExistence type="predicted"/>
<accession>A0A7G8TE00</accession>
<evidence type="ECO:0000313" key="2">
    <source>
        <dbReference type="Proteomes" id="UP000515909"/>
    </source>
</evidence>
<reference evidence="1 2" key="1">
    <citation type="submission" date="2020-08" db="EMBL/GenBank/DDBJ databases">
        <title>The isolate Caproiciproducens sp. 7D4C2 produces n-caproate at mildly acidic conditions from hexoses: genome and rBOX comparison with related strains and chain-elongating bacteria.</title>
        <authorList>
            <person name="Esquivel-Elizondo S."/>
            <person name="Bagci C."/>
            <person name="Temovska M."/>
            <person name="Jeon B.S."/>
            <person name="Bessarab I."/>
            <person name="Williams R.B.H."/>
            <person name="Huson D.H."/>
            <person name="Angenent L.T."/>
        </authorList>
    </citation>
    <scope>NUCLEOTIDE SEQUENCE [LARGE SCALE GENOMIC DNA]</scope>
    <source>
        <strain evidence="1 2">7D4C2</strain>
    </source>
</reference>
<dbReference type="KEGG" id="cfem:HCR03_06255"/>
<protein>
    <submittedName>
        <fullName evidence="1">Uncharacterized protein</fullName>
    </submittedName>
</protein>
<gene>
    <name evidence="1" type="ORF">HCR03_06255</name>
</gene>
<dbReference type="RefSeq" id="WP_187037167.1">
    <property type="nucleotide sequence ID" value="NZ_CP060286.1"/>
</dbReference>
<dbReference type="EMBL" id="CP060286">
    <property type="protein sequence ID" value="QNK41841.1"/>
    <property type="molecule type" value="Genomic_DNA"/>
</dbReference>
<name>A0A7G8TE00_9FIRM</name>
<dbReference type="Proteomes" id="UP000515909">
    <property type="component" value="Chromosome"/>
</dbReference>
<evidence type="ECO:0000313" key="1">
    <source>
        <dbReference type="EMBL" id="QNK41841.1"/>
    </source>
</evidence>
<organism evidence="1 2">
    <name type="scientific">Caproicibacter fermentans</name>
    <dbReference type="NCBI Taxonomy" id="2576756"/>
    <lineage>
        <taxon>Bacteria</taxon>
        <taxon>Bacillati</taxon>
        <taxon>Bacillota</taxon>
        <taxon>Clostridia</taxon>
        <taxon>Eubacteriales</taxon>
        <taxon>Acutalibacteraceae</taxon>
        <taxon>Caproicibacter</taxon>
    </lineage>
</organism>